<dbReference type="Proteomes" id="UP000510647">
    <property type="component" value="Chromosome 8"/>
</dbReference>
<dbReference type="Pfam" id="PF01633">
    <property type="entry name" value="Choline_kinase"/>
    <property type="match status" value="1"/>
</dbReference>
<dbReference type="Pfam" id="PF04428">
    <property type="entry name" value="Choline_kin_N"/>
    <property type="match status" value="1"/>
</dbReference>
<dbReference type="EMBL" id="CP059274">
    <property type="protein sequence ID" value="QLQ82367.1"/>
    <property type="molecule type" value="Genomic_DNA"/>
</dbReference>
<dbReference type="GO" id="GO:0004305">
    <property type="term" value="F:ethanolamine kinase activity"/>
    <property type="evidence" value="ECO:0007669"/>
    <property type="project" value="TreeGrafter"/>
</dbReference>
<dbReference type="SUPFAM" id="SSF56112">
    <property type="entry name" value="Protein kinase-like (PK-like)"/>
    <property type="match status" value="1"/>
</dbReference>
<feature type="compositionally biased region" description="Basic residues" evidence="2">
    <location>
        <begin position="35"/>
        <end position="47"/>
    </location>
</feature>
<proteinExistence type="inferred from homology"/>
<dbReference type="GO" id="GO:0006646">
    <property type="term" value="P:phosphatidylethanolamine biosynthetic process"/>
    <property type="evidence" value="ECO:0007669"/>
    <property type="project" value="TreeGrafter"/>
</dbReference>
<evidence type="ECO:0000256" key="2">
    <source>
        <dbReference type="SAM" id="MobiDB-lite"/>
    </source>
</evidence>
<dbReference type="InterPro" id="IPR011009">
    <property type="entry name" value="Kinase-like_dom_sf"/>
</dbReference>
<dbReference type="InterPro" id="IPR007521">
    <property type="entry name" value="Choline_kin_N"/>
</dbReference>
<evidence type="ECO:0000313" key="4">
    <source>
        <dbReference type="EMBL" id="QLQ82367.1"/>
    </source>
</evidence>
<feature type="domain" description="Choline kinase N-terminal" evidence="3">
    <location>
        <begin position="119"/>
        <end position="157"/>
    </location>
</feature>
<organism evidence="4 5">
    <name type="scientific">Torulaspora globosa</name>
    <dbReference type="NCBI Taxonomy" id="48254"/>
    <lineage>
        <taxon>Eukaryota</taxon>
        <taxon>Fungi</taxon>
        <taxon>Dikarya</taxon>
        <taxon>Ascomycota</taxon>
        <taxon>Saccharomycotina</taxon>
        <taxon>Saccharomycetes</taxon>
        <taxon>Saccharomycetales</taxon>
        <taxon>Saccharomycetaceae</taxon>
        <taxon>Torulaspora</taxon>
    </lineage>
</organism>
<dbReference type="OrthoDB" id="10267235at2759"/>
<feature type="compositionally biased region" description="Polar residues" evidence="2">
    <location>
        <begin position="79"/>
        <end position="95"/>
    </location>
</feature>
<comment type="similarity">
    <text evidence="1">Belongs to the choline/ethanolamine kinase family.</text>
</comment>
<protein>
    <recommendedName>
        <fullName evidence="3">Choline kinase N-terminal domain-containing protein</fullName>
    </recommendedName>
</protein>
<dbReference type="CDD" id="cd05157">
    <property type="entry name" value="ETNK_euk"/>
    <property type="match status" value="1"/>
</dbReference>
<feature type="region of interest" description="Disordered" evidence="2">
    <location>
        <begin position="20"/>
        <end position="57"/>
    </location>
</feature>
<evidence type="ECO:0000313" key="5">
    <source>
        <dbReference type="Proteomes" id="UP000510647"/>
    </source>
</evidence>
<reference evidence="4 5" key="1">
    <citation type="submission" date="2020-06" db="EMBL/GenBank/DDBJ databases">
        <title>The yeast mating-type switching endonuclease HO is a domesticated member of an unorthodox homing genetic element family.</title>
        <authorList>
            <person name="Coughlan A.Y."/>
            <person name="Lombardi L."/>
            <person name="Braun-Galleani S."/>
            <person name="Martos A.R."/>
            <person name="Galeote V."/>
            <person name="Bigey F."/>
            <person name="Dequin S."/>
            <person name="Byrne K.P."/>
            <person name="Wolfe K.H."/>
        </authorList>
    </citation>
    <scope>NUCLEOTIDE SEQUENCE [LARGE SCALE GENOMIC DNA]</scope>
    <source>
        <strain evidence="4 5">CBS2947</strain>
    </source>
</reference>
<feature type="region of interest" description="Disordered" evidence="2">
    <location>
        <begin position="71"/>
        <end position="95"/>
    </location>
</feature>
<dbReference type="PANTHER" id="PTHR22603">
    <property type="entry name" value="CHOLINE/ETHANOALAMINE KINASE"/>
    <property type="match status" value="1"/>
</dbReference>
<dbReference type="Gene3D" id="3.90.1200.10">
    <property type="match status" value="1"/>
</dbReference>
<gene>
    <name evidence="4" type="ORF">HG537_0H01290</name>
</gene>
<dbReference type="AlphaFoldDB" id="A0A7H9HZL4"/>
<evidence type="ECO:0000256" key="1">
    <source>
        <dbReference type="ARBA" id="ARBA00038211"/>
    </source>
</evidence>
<keyword evidence="5" id="KW-1185">Reference proteome</keyword>
<dbReference type="GO" id="GO:0005737">
    <property type="term" value="C:cytoplasm"/>
    <property type="evidence" value="ECO:0007669"/>
    <property type="project" value="TreeGrafter"/>
</dbReference>
<accession>A0A7H9HZL4</accession>
<dbReference type="Gene3D" id="3.30.200.20">
    <property type="entry name" value="Phosphorylase Kinase, domain 1"/>
    <property type="match status" value="1"/>
</dbReference>
<sequence length="594" mass="67593">MVIGEVNWYSFKMSETRSSRAETRKSSFTVGNAKSRSHSRSNSKSRRPSLTSSRSSHRLIRTISIDSELSKGDDDLRSETYSAGTESTDTTAAEYDSVSSEIQELRLDSGRSGSRSAEVIEVPFVNVTLDNSLPQDYLKDDILNTIQSLKIPKWYVRGGMDVSPLDRRRLKLTKITGAMTNAIYKVGYPNLPSLLLRVYGRNNSLIIDREYELEVLARLSLRNIGPSLFGCFENGRFEQYLENAQTLGKNDIRDWKTSQRIARRMKELHKGVPLTKQEREMGPACWAKINHWIKAIELDGHDWLQDDANIKHNLLCNSWSDFKAVVQRYRNWLYSDGSASVKNSLVFCHNDAQYGNLLFTSPVINAENPVHSTVKGSSSSSLFPLDSNVSIEQIINPPIQEQSQDSKLVVIDFEYAGANPAAFDLANHLSEWMHDYNCSEPYRCNPLNFPTKEQMLNFIYSYVSHLRGNSTNPIDDEVKYYYNAILKWRGTVQIFWCLWAILQSGHLHEEKLERTESFGPSGNKYIINTASPEEADVIDKQSADMDGVDIDSFDYLSYCREKIALFWGDAIQFGVAQEEDCIISEAKFLNIENL</sequence>
<dbReference type="GO" id="GO:0004103">
    <property type="term" value="F:choline kinase activity"/>
    <property type="evidence" value="ECO:0007669"/>
    <property type="project" value="TreeGrafter"/>
</dbReference>
<dbReference type="PANTHER" id="PTHR22603:SF93">
    <property type="entry name" value="RE24176P"/>
    <property type="match status" value="1"/>
</dbReference>
<name>A0A7H9HZL4_9SACH</name>
<evidence type="ECO:0000259" key="3">
    <source>
        <dbReference type="Pfam" id="PF04428"/>
    </source>
</evidence>